<evidence type="ECO:0000313" key="7">
    <source>
        <dbReference type="EMBL" id="NMF91436.1"/>
    </source>
</evidence>
<keyword evidence="8" id="KW-1185">Reference proteome</keyword>
<evidence type="ECO:0000259" key="6">
    <source>
        <dbReference type="PROSITE" id="PS50249"/>
    </source>
</evidence>
<keyword evidence="2" id="KW-0479">Metal-binding</keyword>
<protein>
    <submittedName>
        <fullName evidence="7">DNA repair protein RadC</fullName>
    </submittedName>
</protein>
<comment type="caution">
    <text evidence="7">The sequence shown here is derived from an EMBL/GenBank/DDBJ whole genome shotgun (WGS) entry which is preliminary data.</text>
</comment>
<feature type="domain" description="MPN" evidence="6">
    <location>
        <begin position="74"/>
        <end position="196"/>
    </location>
</feature>
<dbReference type="PANTHER" id="PTHR30471">
    <property type="entry name" value="DNA REPAIR PROTEIN RADC"/>
    <property type="match status" value="1"/>
</dbReference>
<sequence length="196" mass="22130">MLSFFSSQTSLADAALLERFFGPEAEDIWEHCDGSWSKIVELAREPRTPAWEALACAIEVLHRSFAEQLTTRNVLDSPDVVRQFLRTFFKELPYEVFVVLYLNARNHLIRGEEAFRGTLTQTSVYPREIVRRALELRAAGVIFSHQHPSGASEPSTADELLTRRLREALATVDVKVLDHFVIAGTADVSFAQRGLL</sequence>
<dbReference type="PANTHER" id="PTHR30471:SF3">
    <property type="entry name" value="UPF0758 PROTEIN YEES-RELATED"/>
    <property type="match status" value="1"/>
</dbReference>
<evidence type="ECO:0000256" key="3">
    <source>
        <dbReference type="ARBA" id="ARBA00022801"/>
    </source>
</evidence>
<evidence type="ECO:0000256" key="2">
    <source>
        <dbReference type="ARBA" id="ARBA00022723"/>
    </source>
</evidence>
<evidence type="ECO:0000256" key="5">
    <source>
        <dbReference type="ARBA" id="ARBA00023049"/>
    </source>
</evidence>
<dbReference type="EMBL" id="WTVR01000083">
    <property type="protein sequence ID" value="NMF91436.1"/>
    <property type="molecule type" value="Genomic_DNA"/>
</dbReference>
<keyword evidence="5" id="KW-0482">Metalloprotease</keyword>
<evidence type="ECO:0000256" key="4">
    <source>
        <dbReference type="ARBA" id="ARBA00022833"/>
    </source>
</evidence>
<dbReference type="InterPro" id="IPR025657">
    <property type="entry name" value="RadC_JAB"/>
</dbReference>
<reference evidence="7 8" key="1">
    <citation type="submission" date="2019-12" db="EMBL/GenBank/DDBJ databases">
        <title>Comparative genomics gives insights into the taxonomy of the Azoarcus-Aromatoleum group and reveals separate origins of nif in the plant-associated Azoarcus and non-plant-associated Aromatoleum sub-groups.</title>
        <authorList>
            <person name="Lafos M."/>
            <person name="Maluk M."/>
            <person name="Batista M."/>
            <person name="Junghare M."/>
            <person name="Carmona M."/>
            <person name="Faoro H."/>
            <person name="Cruz L.M."/>
            <person name="Battistoni F."/>
            <person name="De Souza E."/>
            <person name="Pedrosa F."/>
            <person name="Chen W.-M."/>
            <person name="Poole P.S."/>
            <person name="Dixon R.A."/>
            <person name="James E.K."/>
        </authorList>
    </citation>
    <scope>NUCLEOTIDE SEQUENCE [LARGE SCALE GENOMIC DNA]</scope>
    <source>
        <strain evidence="7 8">ToN1</strain>
    </source>
</reference>
<accession>A0ABX1MYQ6</accession>
<keyword evidence="3" id="KW-0378">Hydrolase</keyword>
<dbReference type="PROSITE" id="PS50249">
    <property type="entry name" value="MPN"/>
    <property type="match status" value="1"/>
</dbReference>
<gene>
    <name evidence="7" type="ORF">GPA26_23520</name>
</gene>
<name>A0ABX1MYQ6_9RHOO</name>
<dbReference type="InterPro" id="IPR001405">
    <property type="entry name" value="UPF0758"/>
</dbReference>
<organism evidence="7 8">
    <name type="scientific">Aromatoleum petrolei</name>
    <dbReference type="NCBI Taxonomy" id="76116"/>
    <lineage>
        <taxon>Bacteria</taxon>
        <taxon>Pseudomonadati</taxon>
        <taxon>Pseudomonadota</taxon>
        <taxon>Betaproteobacteria</taxon>
        <taxon>Rhodocyclales</taxon>
        <taxon>Rhodocyclaceae</taxon>
        <taxon>Aromatoleum</taxon>
    </lineage>
</organism>
<dbReference type="Proteomes" id="UP000652074">
    <property type="component" value="Unassembled WGS sequence"/>
</dbReference>
<dbReference type="InterPro" id="IPR037518">
    <property type="entry name" value="MPN"/>
</dbReference>
<dbReference type="Pfam" id="PF04002">
    <property type="entry name" value="RadC"/>
    <property type="match status" value="1"/>
</dbReference>
<keyword evidence="4" id="KW-0862">Zinc</keyword>
<evidence type="ECO:0000313" key="8">
    <source>
        <dbReference type="Proteomes" id="UP000652074"/>
    </source>
</evidence>
<dbReference type="Gene3D" id="3.40.140.10">
    <property type="entry name" value="Cytidine Deaminase, domain 2"/>
    <property type="match status" value="1"/>
</dbReference>
<dbReference type="CDD" id="cd08071">
    <property type="entry name" value="MPN_DUF2466"/>
    <property type="match status" value="1"/>
</dbReference>
<proteinExistence type="predicted"/>
<keyword evidence="1" id="KW-0645">Protease</keyword>
<evidence type="ECO:0000256" key="1">
    <source>
        <dbReference type="ARBA" id="ARBA00022670"/>
    </source>
</evidence>